<comment type="caution">
    <text evidence="1">The sequence shown here is derived from an EMBL/GenBank/DDBJ whole genome shotgun (WGS) entry which is preliminary data.</text>
</comment>
<reference evidence="1" key="1">
    <citation type="submission" date="2017-04" db="EMBL/GenBank/DDBJ databases">
        <authorList>
            <person name="Varghese N."/>
            <person name="Submissions S."/>
        </authorList>
    </citation>
    <scope>NUCLEOTIDE SEQUENCE</scope>
    <source>
        <strain evidence="1">WTE2008</strain>
    </source>
</reference>
<proteinExistence type="predicted"/>
<sequence>MVIMNKYLKKLLSLLLVFLLLFPAFCLAEDYEDYGDFGEEIEEWEDIVEPGDTLLATDVSYHTPNEHSEVKCDHELCFWNLEMGRMDEESIWKVLTQPVTVLSGKQREQVRILARPEEKCTDYVGVVTCASQGVHVLRQEGDWTLIEAYSSSEEGSAVKVFAEQFQGWVKTSRLKEEQVDQHYGLVIDKLQQRLYVFKEGKLFTTMLCSTGFAKNKANLFHETPAGEFLMVSWVGGFQAETLWCAYGMRINSGILIHEVPSRQETNKAGETYTSYARCERYLGEKASHGCIRVQRQLTPEGVNAKWLWDNLSRKPYTKVIIWDDMDRELGYPDDSLLLYYNPKGGTNYHSQPTCSLVKDKYEPMTAFTYGELDTKPYNKLEPCPGCAPMPRKTKIDELNAKSRKRQ</sequence>
<dbReference type="Proteomes" id="UP000192328">
    <property type="component" value="Unassembled WGS sequence"/>
</dbReference>
<evidence type="ECO:0000313" key="2">
    <source>
        <dbReference type="Proteomes" id="UP000192328"/>
    </source>
</evidence>
<accession>A0AC61PNG1</accession>
<evidence type="ECO:0000313" key="1">
    <source>
        <dbReference type="EMBL" id="SMC76725.1"/>
    </source>
</evidence>
<keyword evidence="2" id="KW-1185">Reference proteome</keyword>
<organism evidence="1 2">
    <name type="scientific">Aristaeella lactis</name>
    <dbReference type="NCBI Taxonomy" id="3046383"/>
    <lineage>
        <taxon>Bacteria</taxon>
        <taxon>Bacillati</taxon>
        <taxon>Bacillota</taxon>
        <taxon>Clostridia</taxon>
        <taxon>Eubacteriales</taxon>
        <taxon>Aristaeellaceae</taxon>
        <taxon>Aristaeella</taxon>
    </lineage>
</organism>
<name>A0AC61PNG1_9FIRM</name>
<protein>
    <submittedName>
        <fullName evidence="1">L,D-transpeptidase catalytic domain</fullName>
    </submittedName>
</protein>
<dbReference type="EMBL" id="FWXZ01000005">
    <property type="protein sequence ID" value="SMC76725.1"/>
    <property type="molecule type" value="Genomic_DNA"/>
</dbReference>
<gene>
    <name evidence="1" type="ORF">SAMN06297397_2398</name>
</gene>